<dbReference type="GO" id="GO:0016301">
    <property type="term" value="F:kinase activity"/>
    <property type="evidence" value="ECO:0007669"/>
    <property type="project" value="UniProtKB-KW"/>
</dbReference>
<comment type="caution">
    <text evidence="2">The sequence shown here is derived from an EMBL/GenBank/DDBJ whole genome shotgun (WGS) entry which is preliminary data.</text>
</comment>
<proteinExistence type="predicted"/>
<keyword evidence="2" id="KW-0418">Kinase</keyword>
<organism evidence="2 3">
    <name type="scientific">Lates japonicus</name>
    <name type="common">Japanese lates</name>
    <dbReference type="NCBI Taxonomy" id="270547"/>
    <lineage>
        <taxon>Eukaryota</taxon>
        <taxon>Metazoa</taxon>
        <taxon>Chordata</taxon>
        <taxon>Craniata</taxon>
        <taxon>Vertebrata</taxon>
        <taxon>Euteleostomi</taxon>
        <taxon>Actinopterygii</taxon>
        <taxon>Neopterygii</taxon>
        <taxon>Teleostei</taxon>
        <taxon>Neoteleostei</taxon>
        <taxon>Acanthomorphata</taxon>
        <taxon>Carangaria</taxon>
        <taxon>Carangaria incertae sedis</taxon>
        <taxon>Centropomidae</taxon>
        <taxon>Lates</taxon>
    </lineage>
</organism>
<keyword evidence="2" id="KW-0808">Transferase</keyword>
<dbReference type="Proteomes" id="UP001279410">
    <property type="component" value="Unassembled WGS sequence"/>
</dbReference>
<sequence length="103" mass="10934">MEIWTAAVLSSIDSLPAAAAAALCSPASAPYSAGAQVTEGLSHNQEAGVRGKDEALGSFQQVQISPENRAMFPTQGDLIFVLRRCSSDAGDFSFTDRHFQQTE</sequence>
<dbReference type="AlphaFoldDB" id="A0AAD3MF64"/>
<feature type="signal peptide" evidence="1">
    <location>
        <begin position="1"/>
        <end position="21"/>
    </location>
</feature>
<keyword evidence="1" id="KW-0732">Signal</keyword>
<name>A0AAD3MF64_LATJO</name>
<protein>
    <submittedName>
        <fullName evidence="2">MAP/microtubule affinity-regulating kinase 4</fullName>
    </submittedName>
</protein>
<accession>A0AAD3MF64</accession>
<keyword evidence="3" id="KW-1185">Reference proteome</keyword>
<gene>
    <name evidence="2" type="ORF">AKAME5_000563600</name>
</gene>
<reference evidence="2" key="1">
    <citation type="submission" date="2022-08" db="EMBL/GenBank/DDBJ databases">
        <title>Genome sequencing of akame (Lates japonicus).</title>
        <authorList>
            <person name="Hashiguchi Y."/>
            <person name="Takahashi H."/>
        </authorList>
    </citation>
    <scope>NUCLEOTIDE SEQUENCE</scope>
    <source>
        <strain evidence="2">Kochi</strain>
    </source>
</reference>
<evidence type="ECO:0000256" key="1">
    <source>
        <dbReference type="SAM" id="SignalP"/>
    </source>
</evidence>
<dbReference type="EMBL" id="BRZM01000015">
    <property type="protein sequence ID" value="GLD52794.1"/>
    <property type="molecule type" value="Genomic_DNA"/>
</dbReference>
<evidence type="ECO:0000313" key="3">
    <source>
        <dbReference type="Proteomes" id="UP001279410"/>
    </source>
</evidence>
<feature type="chain" id="PRO_5041985271" evidence="1">
    <location>
        <begin position="22"/>
        <end position="103"/>
    </location>
</feature>
<evidence type="ECO:0000313" key="2">
    <source>
        <dbReference type="EMBL" id="GLD52794.1"/>
    </source>
</evidence>